<dbReference type="EMBL" id="CP101740">
    <property type="protein sequence ID" value="UUL84293.1"/>
    <property type="molecule type" value="Genomic_DNA"/>
</dbReference>
<proteinExistence type="predicted"/>
<sequence>MIRYLYFVAGFIALGLGFIGVFLPLVPTVPFVILAAFCFTRGSPRFEAWLLDHPHLGPPIHAWRRSGAISRKGKWAATIGLSGSSVLGLVFLPWPWSVAPMTIALASGAWIWSRPDA</sequence>
<dbReference type="Pfam" id="PF04304">
    <property type="entry name" value="DUF454"/>
    <property type="match status" value="1"/>
</dbReference>
<keyword evidence="3" id="KW-1185">Reference proteome</keyword>
<organism evidence="2 3">
    <name type="scientific">Sphingomonas qomolangmaensis</name>
    <dbReference type="NCBI Taxonomy" id="2918765"/>
    <lineage>
        <taxon>Bacteria</taxon>
        <taxon>Pseudomonadati</taxon>
        <taxon>Pseudomonadota</taxon>
        <taxon>Alphaproteobacteria</taxon>
        <taxon>Sphingomonadales</taxon>
        <taxon>Sphingomonadaceae</taxon>
        <taxon>Sphingomonas</taxon>
    </lineage>
</organism>
<evidence type="ECO:0000256" key="1">
    <source>
        <dbReference type="SAM" id="Phobius"/>
    </source>
</evidence>
<reference evidence="2" key="1">
    <citation type="submission" date="2022-07" db="EMBL/GenBank/DDBJ databases">
        <title>Sphingomonas sp. nov., a novel bacterium isolated from the north slope of the Mount Everest.</title>
        <authorList>
            <person name="Cui X."/>
            <person name="Liu Y."/>
        </authorList>
    </citation>
    <scope>NUCLEOTIDE SEQUENCE</scope>
    <source>
        <strain evidence="2">S5-59</strain>
    </source>
</reference>
<keyword evidence="1" id="KW-1133">Transmembrane helix</keyword>
<keyword evidence="1" id="KW-0812">Transmembrane</keyword>
<keyword evidence="1" id="KW-0472">Membrane</keyword>
<feature type="transmembrane region" description="Helical" evidence="1">
    <location>
        <begin position="6"/>
        <end position="39"/>
    </location>
</feature>
<dbReference type="PANTHER" id="PTHR35813">
    <property type="entry name" value="INNER MEMBRANE PROTEIN YBAN"/>
    <property type="match status" value="1"/>
</dbReference>
<accession>A0ABY5LE28</accession>
<evidence type="ECO:0000313" key="2">
    <source>
        <dbReference type="EMBL" id="UUL84293.1"/>
    </source>
</evidence>
<dbReference type="InterPro" id="IPR007401">
    <property type="entry name" value="DUF454"/>
</dbReference>
<dbReference type="Proteomes" id="UP001058533">
    <property type="component" value="Chromosome"/>
</dbReference>
<gene>
    <name evidence="2" type="ORF">NMP03_12680</name>
</gene>
<name>A0ABY5LE28_9SPHN</name>
<dbReference type="PIRSF" id="PIRSF016789">
    <property type="entry name" value="DUF454"/>
    <property type="match status" value="1"/>
</dbReference>
<dbReference type="RefSeq" id="WP_256508124.1">
    <property type="nucleotide sequence ID" value="NZ_CP101740.1"/>
</dbReference>
<dbReference type="PANTHER" id="PTHR35813:SF1">
    <property type="entry name" value="INNER MEMBRANE PROTEIN YBAN"/>
    <property type="match status" value="1"/>
</dbReference>
<protein>
    <submittedName>
        <fullName evidence="2">YbaN family protein</fullName>
    </submittedName>
</protein>
<evidence type="ECO:0000313" key="3">
    <source>
        <dbReference type="Proteomes" id="UP001058533"/>
    </source>
</evidence>